<gene>
    <name evidence="2" type="ORF">HPP92_001374</name>
</gene>
<organism evidence="2 3">
    <name type="scientific">Vanilla planifolia</name>
    <name type="common">Vanilla</name>
    <dbReference type="NCBI Taxonomy" id="51239"/>
    <lineage>
        <taxon>Eukaryota</taxon>
        <taxon>Viridiplantae</taxon>
        <taxon>Streptophyta</taxon>
        <taxon>Embryophyta</taxon>
        <taxon>Tracheophyta</taxon>
        <taxon>Spermatophyta</taxon>
        <taxon>Magnoliopsida</taxon>
        <taxon>Liliopsida</taxon>
        <taxon>Asparagales</taxon>
        <taxon>Orchidaceae</taxon>
        <taxon>Vanilloideae</taxon>
        <taxon>Vanilleae</taxon>
        <taxon>Vanilla</taxon>
    </lineage>
</organism>
<proteinExistence type="predicted"/>
<evidence type="ECO:0000313" key="3">
    <source>
        <dbReference type="Proteomes" id="UP000639772"/>
    </source>
</evidence>
<accession>A0A835SCT2</accession>
<feature type="region of interest" description="Disordered" evidence="1">
    <location>
        <begin position="68"/>
        <end position="87"/>
    </location>
</feature>
<name>A0A835SCT2_VANPL</name>
<feature type="region of interest" description="Disordered" evidence="1">
    <location>
        <begin position="43"/>
        <end position="62"/>
    </location>
</feature>
<dbReference type="Proteomes" id="UP000639772">
    <property type="component" value="Chromosome 1"/>
</dbReference>
<dbReference type="EMBL" id="JADCNM010000001">
    <property type="protein sequence ID" value="KAG0501302.1"/>
    <property type="molecule type" value="Genomic_DNA"/>
</dbReference>
<reference evidence="2 3" key="1">
    <citation type="journal article" date="2020" name="Nat. Food">
        <title>A phased Vanilla planifolia genome enables genetic improvement of flavour and production.</title>
        <authorList>
            <person name="Hasing T."/>
            <person name="Tang H."/>
            <person name="Brym M."/>
            <person name="Khazi F."/>
            <person name="Huang T."/>
            <person name="Chambers A.H."/>
        </authorList>
    </citation>
    <scope>NUCLEOTIDE SEQUENCE [LARGE SCALE GENOMIC DNA]</scope>
    <source>
        <tissue evidence="2">Leaf</tissue>
    </source>
</reference>
<protein>
    <submittedName>
        <fullName evidence="2">Uncharacterized protein</fullName>
    </submittedName>
</protein>
<sequence length="87" mass="9535">MEIPCTSSLTKTTTRLQLNNHCATIASNNSNRHRFTAAGISTSRFRPQRRRFSPTPSNPNSAKLSILAKKRNLSPPQPPGAFSAVKT</sequence>
<evidence type="ECO:0000313" key="2">
    <source>
        <dbReference type="EMBL" id="KAG0501302.1"/>
    </source>
</evidence>
<comment type="caution">
    <text evidence="2">The sequence shown here is derived from an EMBL/GenBank/DDBJ whole genome shotgun (WGS) entry which is preliminary data.</text>
</comment>
<evidence type="ECO:0000256" key="1">
    <source>
        <dbReference type="SAM" id="MobiDB-lite"/>
    </source>
</evidence>
<dbReference type="AlphaFoldDB" id="A0A835SCT2"/>